<dbReference type="eggNOG" id="COG1167">
    <property type="taxonomic scope" value="Bacteria"/>
</dbReference>
<dbReference type="InterPro" id="IPR015424">
    <property type="entry name" value="PyrdxlP-dep_Trfase"/>
</dbReference>
<dbReference type="InterPro" id="IPR015422">
    <property type="entry name" value="PyrdxlP-dep_Trfase_small"/>
</dbReference>
<protein>
    <submittedName>
        <fullName evidence="2">Aspartate aminotransferase</fullName>
        <ecNumber evidence="2">2.6.1.1</ecNumber>
    </submittedName>
</protein>
<dbReference type="STRING" id="662755.CRES_2067"/>
<dbReference type="EMBL" id="CP002857">
    <property type="protein sequence ID" value="AEI10420.1"/>
    <property type="molecule type" value="Genomic_DNA"/>
</dbReference>
<dbReference type="Gene3D" id="3.90.1150.10">
    <property type="entry name" value="Aspartate Aminotransferase, domain 1"/>
    <property type="match status" value="1"/>
</dbReference>
<sequence>MWLLWTAQNAPADSASAKSRRSIPASAIERPRIGRLGMQITDVNKDQLLDLKDQVNKEYEELKAQGLKLDLTRGKPSADQLDFSTDLLALPGGNFTTADGVDTRNYGGLVGITDIRQIWADALGLSVDNVIAGDSSSLNIAFDLISWAYTFGNNDSDRPWAVEDDVKWICPVPGYDRHHSITELFGFEMVTVPMTDEGPDMDAVRELVKDPAVKGMWTVPMFSNPTGAVYSEETCRALAEMETGAPDFRIVWDNAYAVHTLTDEFPPVVNILQLAEEAGNPNRFWFMSSTSKITLAGAGVAFFASSTENLEWYKSIANVRGIGPNKVNQLAHAQFFGSVDGVRAIMRKHAGSLAPKFQRVLEILQERLGGLNVAKWTEPQGGYFVSVDLVDGTASRTVELAKEAGVVLTPAGSTFPLKKDPNDRNLRLAPSMPPLEQLDTAMKVFAVCVLKATIEALEEGAGHGAVQAQGSTAAEAKPENFATEGEGQN</sequence>
<keyword evidence="2" id="KW-0808">Transferase</keyword>
<evidence type="ECO:0000313" key="3">
    <source>
        <dbReference type="Proteomes" id="UP000000492"/>
    </source>
</evidence>
<dbReference type="Proteomes" id="UP000000492">
    <property type="component" value="Chromosome"/>
</dbReference>
<dbReference type="InterPro" id="IPR024551">
    <property type="entry name" value="AspAT_Ic"/>
</dbReference>
<dbReference type="EC" id="2.6.1.1" evidence="2"/>
<dbReference type="CDD" id="cd00609">
    <property type="entry name" value="AAT_like"/>
    <property type="match status" value="1"/>
</dbReference>
<dbReference type="Gene3D" id="3.40.640.10">
    <property type="entry name" value="Type I PLP-dependent aspartate aminotransferase-like (Major domain)"/>
    <property type="match status" value="1"/>
</dbReference>
<name>F8DXT3_CORRG</name>
<dbReference type="AlphaFoldDB" id="F8DXT3"/>
<dbReference type="InterPro" id="IPR015421">
    <property type="entry name" value="PyrdxlP-dep_Trfase_major"/>
</dbReference>
<accession>F8DXT3</accession>
<dbReference type="Pfam" id="PF12897">
    <property type="entry name" value="Asp_aminotransf"/>
    <property type="match status" value="1"/>
</dbReference>
<organism evidence="2 3">
    <name type="scientific">Corynebacterium resistens (strain DSM 45100 / JCM 12819 / GTC 2026 / SICGH 158)</name>
    <dbReference type="NCBI Taxonomy" id="662755"/>
    <lineage>
        <taxon>Bacteria</taxon>
        <taxon>Bacillati</taxon>
        <taxon>Actinomycetota</taxon>
        <taxon>Actinomycetes</taxon>
        <taxon>Mycobacteriales</taxon>
        <taxon>Corynebacteriaceae</taxon>
        <taxon>Corynebacterium</taxon>
    </lineage>
</organism>
<reference evidence="2 3" key="1">
    <citation type="journal article" date="2012" name="BMC Genomics">
        <title>Complete genome sequence, lifestyle, and multi-drug resistance of the human pathogen Corynebacterium resistens DSM 45100 isolated from blood samples of a leukemia patient.</title>
        <authorList>
            <person name="Schroder J."/>
            <person name="Maus I."/>
            <person name="Meyer K."/>
            <person name="Wordemann S."/>
            <person name="Blom J."/>
            <person name="Jaenicke S."/>
            <person name="Schneider J."/>
            <person name="Trost E."/>
            <person name="Tauch A."/>
        </authorList>
    </citation>
    <scope>NUCLEOTIDE SEQUENCE [LARGE SCALE GENOMIC DNA]</scope>
    <source>
        <strain evidence="3">DSM 45100 / JCM 12819 / CCUG 50093 / GTC 2026 / SICGH 158</strain>
    </source>
</reference>
<dbReference type="KEGG" id="crd:CRES_2067"/>
<proteinExistence type="predicted"/>
<dbReference type="GO" id="GO:0004069">
    <property type="term" value="F:L-aspartate:2-oxoglutarate aminotransferase activity"/>
    <property type="evidence" value="ECO:0007669"/>
    <property type="project" value="UniProtKB-EC"/>
</dbReference>
<dbReference type="HOGENOM" id="CLU_635914_0_0_11"/>
<dbReference type="SUPFAM" id="SSF53383">
    <property type="entry name" value="PLP-dependent transferases"/>
    <property type="match status" value="1"/>
</dbReference>
<evidence type="ECO:0000313" key="2">
    <source>
        <dbReference type="EMBL" id="AEI10420.1"/>
    </source>
</evidence>
<dbReference type="PANTHER" id="PTHR43799:SF1">
    <property type="entry name" value="ASPARTATE AMINOTRANSFERASE"/>
    <property type="match status" value="1"/>
</dbReference>
<dbReference type="PANTHER" id="PTHR43799">
    <property type="entry name" value="AMINOTRANSFERASE, PUTATIVE-RELATED"/>
    <property type="match status" value="1"/>
</dbReference>
<keyword evidence="2" id="KW-0032">Aminotransferase</keyword>
<gene>
    <name evidence="2" type="primary">aspT</name>
    <name evidence="2" type="ordered locus">CRES_2067</name>
</gene>
<keyword evidence="3" id="KW-1185">Reference proteome</keyword>
<feature type="region of interest" description="Disordered" evidence="1">
    <location>
        <begin position="467"/>
        <end position="489"/>
    </location>
</feature>
<evidence type="ECO:0000256" key="1">
    <source>
        <dbReference type="SAM" id="MobiDB-lite"/>
    </source>
</evidence>